<proteinExistence type="inferred from homology"/>
<evidence type="ECO:0000313" key="9">
    <source>
        <dbReference type="EMBL" id="SAM84069.1"/>
    </source>
</evidence>
<dbReference type="EMBL" id="LT558128">
    <property type="protein sequence ID" value="SAM84069.1"/>
    <property type="molecule type" value="Genomic_DNA"/>
</dbReference>
<dbReference type="Proteomes" id="UP000179920">
    <property type="component" value="Chromosome XII"/>
</dbReference>
<dbReference type="GO" id="GO:0005762">
    <property type="term" value="C:mitochondrial large ribosomal subunit"/>
    <property type="evidence" value="ECO:0007669"/>
    <property type="project" value="TreeGrafter"/>
</dbReference>
<evidence type="ECO:0000256" key="5">
    <source>
        <dbReference type="ARBA" id="ARBA00023128"/>
    </source>
</evidence>
<evidence type="ECO:0000256" key="1">
    <source>
        <dbReference type="ARBA" id="ARBA00004173"/>
    </source>
</evidence>
<dbReference type="PANTHER" id="PTHR21026">
    <property type="entry name" value="39S RIBOSOMAL PROTEIN L32, MITOCHONDRIAL"/>
    <property type="match status" value="1"/>
</dbReference>
<dbReference type="OrthoDB" id="2014905at2759"/>
<dbReference type="InterPro" id="IPR002677">
    <property type="entry name" value="Ribosomal_bL32"/>
</dbReference>
<dbReference type="AlphaFoldDB" id="A0A1K0G8I9"/>
<dbReference type="Pfam" id="PF01783">
    <property type="entry name" value="Ribosomal_L32p"/>
    <property type="match status" value="1"/>
</dbReference>
<dbReference type="PANTHER" id="PTHR21026:SF2">
    <property type="entry name" value="LARGE RIBOSOMAL SUBUNIT PROTEIN BL32M"/>
    <property type="match status" value="1"/>
</dbReference>
<comment type="similarity">
    <text evidence="2">Belongs to the bacterial ribosomal protein bL32 family.</text>
</comment>
<organism evidence="9 10">
    <name type="scientific">Ustilago bromivora</name>
    <dbReference type="NCBI Taxonomy" id="307758"/>
    <lineage>
        <taxon>Eukaryota</taxon>
        <taxon>Fungi</taxon>
        <taxon>Dikarya</taxon>
        <taxon>Basidiomycota</taxon>
        <taxon>Ustilaginomycotina</taxon>
        <taxon>Ustilaginomycetes</taxon>
        <taxon>Ustilaginales</taxon>
        <taxon>Ustilaginaceae</taxon>
        <taxon>Ustilago</taxon>
    </lineage>
</organism>
<gene>
    <name evidence="9" type="ORF">UBRO_06404</name>
</gene>
<keyword evidence="4 9" id="KW-0689">Ribosomal protein</keyword>
<protein>
    <recommendedName>
        <fullName evidence="7">Large ribosomal subunit protein bL32m</fullName>
    </recommendedName>
</protein>
<sequence length="168" mass="17691">MLPTTSTRAAATQLQLTLRLGSFALLRFRLPTILTPSSFSSSLSAPTSSTLTPALATASPASSPSPSSSSSGWGLGLLWDGILLAVPKKKVSHSRKSMRAANKGLKDRVDLVHCSACGKPKIQHHICAYCYAELNRARKVALRVEEGGSGGAVVQATKGQQKSLNPHQ</sequence>
<comment type="subcellular location">
    <subcellularLocation>
        <location evidence="1">Mitochondrion</location>
    </subcellularLocation>
</comment>
<evidence type="ECO:0000256" key="4">
    <source>
        <dbReference type="ARBA" id="ARBA00022980"/>
    </source>
</evidence>
<evidence type="ECO:0000313" key="10">
    <source>
        <dbReference type="Proteomes" id="UP000179920"/>
    </source>
</evidence>
<dbReference type="GO" id="GO:0006412">
    <property type="term" value="P:translation"/>
    <property type="evidence" value="ECO:0007669"/>
    <property type="project" value="InterPro"/>
</dbReference>
<name>A0A1K0G8I9_9BASI</name>
<accession>A0A1K0G8I9</accession>
<feature type="compositionally biased region" description="Polar residues" evidence="8">
    <location>
        <begin position="157"/>
        <end position="168"/>
    </location>
</feature>
<evidence type="ECO:0000256" key="8">
    <source>
        <dbReference type="SAM" id="MobiDB-lite"/>
    </source>
</evidence>
<feature type="region of interest" description="Disordered" evidence="8">
    <location>
        <begin position="149"/>
        <end position="168"/>
    </location>
</feature>
<dbReference type="InterPro" id="IPR051991">
    <property type="entry name" value="Mitoribosomal_protein_bL32"/>
</dbReference>
<keyword evidence="6" id="KW-0687">Ribonucleoprotein</keyword>
<evidence type="ECO:0000256" key="7">
    <source>
        <dbReference type="ARBA" id="ARBA00039935"/>
    </source>
</evidence>
<reference evidence="10" key="1">
    <citation type="submission" date="2016-04" db="EMBL/GenBank/DDBJ databases">
        <authorList>
            <person name="Guldener U."/>
            <person name="Guldener U."/>
        </authorList>
    </citation>
    <scope>NUCLEOTIDE SEQUENCE [LARGE SCALE GENOMIC DNA]</scope>
    <source>
        <strain evidence="10">UB2112</strain>
    </source>
</reference>
<keyword evidence="5" id="KW-0496">Mitochondrion</keyword>
<dbReference type="SUPFAM" id="SSF57829">
    <property type="entry name" value="Zn-binding ribosomal proteins"/>
    <property type="match status" value="1"/>
</dbReference>
<evidence type="ECO:0000256" key="2">
    <source>
        <dbReference type="ARBA" id="ARBA00008560"/>
    </source>
</evidence>
<dbReference type="NCBIfam" id="TIGR01031">
    <property type="entry name" value="rpmF_bact"/>
    <property type="match status" value="1"/>
</dbReference>
<keyword evidence="3" id="KW-0809">Transit peptide</keyword>
<evidence type="ECO:0000256" key="3">
    <source>
        <dbReference type="ARBA" id="ARBA00022946"/>
    </source>
</evidence>
<dbReference type="GO" id="GO:0003735">
    <property type="term" value="F:structural constituent of ribosome"/>
    <property type="evidence" value="ECO:0007669"/>
    <property type="project" value="InterPro"/>
</dbReference>
<dbReference type="InterPro" id="IPR011332">
    <property type="entry name" value="Ribosomal_zn-bd"/>
</dbReference>
<evidence type="ECO:0000256" key="6">
    <source>
        <dbReference type="ARBA" id="ARBA00023274"/>
    </source>
</evidence>